<dbReference type="Proteomes" id="UP000517712">
    <property type="component" value="Unassembled WGS sequence"/>
</dbReference>
<evidence type="ECO:0000313" key="3">
    <source>
        <dbReference type="EMBL" id="MBB5744351.1"/>
    </source>
</evidence>
<dbReference type="PROSITE" id="PS51257">
    <property type="entry name" value="PROKAR_LIPOPROTEIN"/>
    <property type="match status" value="1"/>
</dbReference>
<sequence>MITTRTTRTLALAGTAVALTVALSGCNVLGGSNDAQRDEEGNVTEGSNIDVFSLQVGDCMPEADTTGEITDLDVVPCSEPHTDEVFYEFELTGDELPSEDEITAEVEAQCVPAFSEFVGTDYYESTLDFWWMTPTEETWTQANDRLVQCIVYEPDEAGTGSVELTESLEGAAR</sequence>
<organism evidence="3 4">
    <name type="scientific">Microbacterium ginsengiterrae</name>
    <dbReference type="NCBI Taxonomy" id="546115"/>
    <lineage>
        <taxon>Bacteria</taxon>
        <taxon>Bacillati</taxon>
        <taxon>Actinomycetota</taxon>
        <taxon>Actinomycetes</taxon>
        <taxon>Micrococcales</taxon>
        <taxon>Microbacteriaceae</taxon>
        <taxon>Microbacterium</taxon>
    </lineage>
</organism>
<gene>
    <name evidence="3" type="ORF">HD600_002848</name>
</gene>
<accession>A0A7W9CF16</accession>
<evidence type="ECO:0000256" key="1">
    <source>
        <dbReference type="SAM" id="SignalP"/>
    </source>
</evidence>
<keyword evidence="4" id="KW-1185">Reference proteome</keyword>
<evidence type="ECO:0000313" key="4">
    <source>
        <dbReference type="Proteomes" id="UP000517712"/>
    </source>
</evidence>
<dbReference type="Pfam" id="PF13845">
    <property type="entry name" value="Septum_form"/>
    <property type="match status" value="1"/>
</dbReference>
<dbReference type="EMBL" id="JACHMU010000001">
    <property type="protein sequence ID" value="MBB5744351.1"/>
    <property type="molecule type" value="Genomic_DNA"/>
</dbReference>
<feature type="signal peptide" evidence="1">
    <location>
        <begin position="1"/>
        <end position="30"/>
    </location>
</feature>
<feature type="chain" id="PRO_5039674962" description="Septum formation-related domain-containing protein" evidence="1">
    <location>
        <begin position="31"/>
        <end position="173"/>
    </location>
</feature>
<name>A0A7W9CF16_9MICO</name>
<comment type="caution">
    <text evidence="3">The sequence shown here is derived from an EMBL/GenBank/DDBJ whole genome shotgun (WGS) entry which is preliminary data.</text>
</comment>
<feature type="domain" description="Septum formation-related" evidence="2">
    <location>
        <begin position="55"/>
        <end position="149"/>
    </location>
</feature>
<keyword evidence="1" id="KW-0732">Signal</keyword>
<dbReference type="RefSeq" id="WP_184284455.1">
    <property type="nucleotide sequence ID" value="NZ_BAAAPG010000001.1"/>
</dbReference>
<evidence type="ECO:0000259" key="2">
    <source>
        <dbReference type="Pfam" id="PF13845"/>
    </source>
</evidence>
<reference evidence="3 4" key="1">
    <citation type="submission" date="2020-08" db="EMBL/GenBank/DDBJ databases">
        <title>Sequencing the genomes of 1000 actinobacteria strains.</title>
        <authorList>
            <person name="Klenk H.-P."/>
        </authorList>
    </citation>
    <scope>NUCLEOTIDE SEQUENCE [LARGE SCALE GENOMIC DNA]</scope>
    <source>
        <strain evidence="3 4">DSM 24823</strain>
    </source>
</reference>
<proteinExistence type="predicted"/>
<dbReference type="AlphaFoldDB" id="A0A7W9CF16"/>
<protein>
    <recommendedName>
        <fullName evidence="2">Septum formation-related domain-containing protein</fullName>
    </recommendedName>
</protein>
<dbReference type="InterPro" id="IPR026004">
    <property type="entry name" value="Septum_form"/>
</dbReference>